<evidence type="ECO:0000313" key="1">
    <source>
        <dbReference type="EMBL" id="AJQ96164.1"/>
    </source>
</evidence>
<reference evidence="1 2" key="1">
    <citation type="submission" date="2014-01" db="EMBL/GenBank/DDBJ databases">
        <title>Full genme sequencing of cellulolytic bacterium Gynuella sunshinyii YC6258T gen. nov., sp. nov.</title>
        <authorList>
            <person name="Khan H."/>
            <person name="Chung E.J."/>
            <person name="Chung Y.R."/>
        </authorList>
    </citation>
    <scope>NUCLEOTIDE SEQUENCE [LARGE SCALE GENOMIC DNA]</scope>
    <source>
        <strain evidence="1 2">YC6258</strain>
    </source>
</reference>
<keyword evidence="2" id="KW-1185">Reference proteome</keyword>
<evidence type="ECO:0000313" key="2">
    <source>
        <dbReference type="Proteomes" id="UP000032266"/>
    </source>
</evidence>
<dbReference type="HOGENOM" id="CLU_3252289_0_0_6"/>
<dbReference type="AlphaFoldDB" id="A0A0C5W0F1"/>
<name>A0A0C5W0F1_9GAMM</name>
<accession>A0A0C5W0F1</accession>
<dbReference type="EMBL" id="CP007142">
    <property type="protein sequence ID" value="AJQ96164.1"/>
    <property type="molecule type" value="Genomic_DNA"/>
</dbReference>
<dbReference type="Proteomes" id="UP000032266">
    <property type="component" value="Chromosome"/>
</dbReference>
<organism evidence="1 2">
    <name type="scientific">Gynuella sunshinyii YC6258</name>
    <dbReference type="NCBI Taxonomy" id="1445510"/>
    <lineage>
        <taxon>Bacteria</taxon>
        <taxon>Pseudomonadati</taxon>
        <taxon>Pseudomonadota</taxon>
        <taxon>Gammaproteobacteria</taxon>
        <taxon>Oceanospirillales</taxon>
        <taxon>Saccharospirillaceae</taxon>
        <taxon>Gynuella</taxon>
    </lineage>
</organism>
<gene>
    <name evidence="1" type="ORF">YC6258_04128</name>
</gene>
<dbReference type="KEGG" id="gsn:YC6258_04128"/>
<protein>
    <submittedName>
        <fullName evidence="1">Uncharacterized protein</fullName>
    </submittedName>
</protein>
<sequence>MKRQYIFIAKSIVAVFVDRRVRDVFMSAAEKMRMGLVSGLLL</sequence>
<proteinExistence type="predicted"/>